<evidence type="ECO:0000256" key="8">
    <source>
        <dbReference type="SAM" id="SignalP"/>
    </source>
</evidence>
<protein>
    <submittedName>
        <fullName evidence="9">TolC family protein</fullName>
    </submittedName>
</protein>
<evidence type="ECO:0000256" key="5">
    <source>
        <dbReference type="ARBA" id="ARBA00022692"/>
    </source>
</evidence>
<feature type="chain" id="PRO_5042038315" evidence="8">
    <location>
        <begin position="24"/>
        <end position="503"/>
    </location>
</feature>
<evidence type="ECO:0000256" key="1">
    <source>
        <dbReference type="ARBA" id="ARBA00004442"/>
    </source>
</evidence>
<evidence type="ECO:0000256" key="6">
    <source>
        <dbReference type="ARBA" id="ARBA00023136"/>
    </source>
</evidence>
<dbReference type="GO" id="GO:0015562">
    <property type="term" value="F:efflux transmembrane transporter activity"/>
    <property type="evidence" value="ECO:0007669"/>
    <property type="project" value="InterPro"/>
</dbReference>
<keyword evidence="4" id="KW-1134">Transmembrane beta strand</keyword>
<dbReference type="KEGG" id="hfl:PUV54_04710"/>
<dbReference type="GO" id="GO:0015288">
    <property type="term" value="F:porin activity"/>
    <property type="evidence" value="ECO:0007669"/>
    <property type="project" value="TreeGrafter"/>
</dbReference>
<keyword evidence="5" id="KW-0812">Transmembrane</keyword>
<dbReference type="AlphaFoldDB" id="A0AAE9ZEX5"/>
<name>A0AAE9ZEX5_9PROT</name>
<proteinExistence type="inferred from homology"/>
<dbReference type="GO" id="GO:0009279">
    <property type="term" value="C:cell outer membrane"/>
    <property type="evidence" value="ECO:0007669"/>
    <property type="project" value="UniProtKB-SubCell"/>
</dbReference>
<keyword evidence="10" id="KW-1185">Reference proteome</keyword>
<sequence length="503" mass="55220">MFRLQIILVSGAAFSIMPSASFAMTPEEPKFYGSLYPDDVSQSEPQAGDYPVAPARAPSASGVFPELERALGPAGYIVTTQSDQTTFAALIRRAVGRHPAFHAQASNLEESSSARKRARSALLPQLSAQLRGDYSITRDFAANTDNVVESLRPREQFTAGVSASQLIFDGGATIQRIRSARALDQEYKNALSTRINDLSINALTAYYDVAAHQALVKLGRAFINRHEKILEDVKERERLGAGSKADVTRARARLAASRARLSEIEESKRFADIRYEEFFGDRPKTLSRPDVSAPLMETRNEMVAEALANNPQLAAAEARTAAKRADFKAAKGARYPEVRLSVDAVKYDVFDTGDDFDVRAGLNVNYNLFSGGARAADISIARSQAKRESFNESLVRQEVARDAAMAFERLQGADERLSALAEAVIAHNETRDLVLERYKLSRGDLIDVLQAENDYFEAGVAYLTALSTHDMAAYALMEHTGGLLRLFSPQLEYENAIGGAQYE</sequence>
<organism evidence="9 10">
    <name type="scientific">Hyphococcus flavus</name>
    <dbReference type="NCBI Taxonomy" id="1866326"/>
    <lineage>
        <taxon>Bacteria</taxon>
        <taxon>Pseudomonadati</taxon>
        <taxon>Pseudomonadota</taxon>
        <taxon>Alphaproteobacteria</taxon>
        <taxon>Parvularculales</taxon>
        <taxon>Parvularculaceae</taxon>
        <taxon>Hyphococcus</taxon>
    </lineage>
</organism>
<dbReference type="Pfam" id="PF02321">
    <property type="entry name" value="OEP"/>
    <property type="match status" value="2"/>
</dbReference>
<dbReference type="GO" id="GO:1990281">
    <property type="term" value="C:efflux pump complex"/>
    <property type="evidence" value="ECO:0007669"/>
    <property type="project" value="TreeGrafter"/>
</dbReference>
<dbReference type="Proteomes" id="UP001214043">
    <property type="component" value="Chromosome"/>
</dbReference>
<evidence type="ECO:0000256" key="7">
    <source>
        <dbReference type="ARBA" id="ARBA00023237"/>
    </source>
</evidence>
<dbReference type="Gene3D" id="1.20.1600.10">
    <property type="entry name" value="Outer membrane efflux proteins (OEP)"/>
    <property type="match status" value="1"/>
</dbReference>
<dbReference type="SUPFAM" id="SSF56954">
    <property type="entry name" value="Outer membrane efflux proteins (OEP)"/>
    <property type="match status" value="1"/>
</dbReference>
<dbReference type="InterPro" id="IPR003423">
    <property type="entry name" value="OMP_efflux"/>
</dbReference>
<keyword evidence="7" id="KW-0998">Cell outer membrane</keyword>
<dbReference type="RefSeq" id="WP_274494419.1">
    <property type="nucleotide sequence ID" value="NZ_CP118166.1"/>
</dbReference>
<keyword evidence="3" id="KW-0813">Transport</keyword>
<reference evidence="9" key="1">
    <citation type="submission" date="2023-02" db="EMBL/GenBank/DDBJ databases">
        <title>Genome sequence of Hyphococcus flavus.</title>
        <authorList>
            <person name="Rong J.-C."/>
            <person name="Zhao Q."/>
            <person name="Yi M."/>
            <person name="Wu J.-Y."/>
        </authorList>
    </citation>
    <scope>NUCLEOTIDE SEQUENCE</scope>
    <source>
        <strain evidence="9">MCCC 1K03223</strain>
    </source>
</reference>
<evidence type="ECO:0000256" key="3">
    <source>
        <dbReference type="ARBA" id="ARBA00022448"/>
    </source>
</evidence>
<accession>A0AAE9ZEX5</accession>
<evidence type="ECO:0000313" key="9">
    <source>
        <dbReference type="EMBL" id="WDI32495.1"/>
    </source>
</evidence>
<dbReference type="PANTHER" id="PTHR30026">
    <property type="entry name" value="OUTER MEMBRANE PROTEIN TOLC"/>
    <property type="match status" value="1"/>
</dbReference>
<evidence type="ECO:0000256" key="4">
    <source>
        <dbReference type="ARBA" id="ARBA00022452"/>
    </source>
</evidence>
<evidence type="ECO:0000313" key="10">
    <source>
        <dbReference type="Proteomes" id="UP001214043"/>
    </source>
</evidence>
<comment type="similarity">
    <text evidence="2">Belongs to the outer membrane factor (OMF) (TC 1.B.17) family.</text>
</comment>
<evidence type="ECO:0000256" key="2">
    <source>
        <dbReference type="ARBA" id="ARBA00007613"/>
    </source>
</evidence>
<gene>
    <name evidence="9" type="ORF">PUV54_04710</name>
</gene>
<dbReference type="EMBL" id="CP118166">
    <property type="protein sequence ID" value="WDI32495.1"/>
    <property type="molecule type" value="Genomic_DNA"/>
</dbReference>
<dbReference type="InterPro" id="IPR051906">
    <property type="entry name" value="TolC-like"/>
</dbReference>
<comment type="subcellular location">
    <subcellularLocation>
        <location evidence="1">Cell outer membrane</location>
    </subcellularLocation>
</comment>
<keyword evidence="6" id="KW-0472">Membrane</keyword>
<feature type="signal peptide" evidence="8">
    <location>
        <begin position="1"/>
        <end position="23"/>
    </location>
</feature>
<keyword evidence="8" id="KW-0732">Signal</keyword>
<dbReference type="PANTHER" id="PTHR30026:SF20">
    <property type="entry name" value="OUTER MEMBRANE PROTEIN TOLC"/>
    <property type="match status" value="1"/>
</dbReference>